<evidence type="ECO:0000256" key="4">
    <source>
        <dbReference type="ARBA" id="ARBA00023163"/>
    </source>
</evidence>
<dbReference type="AlphaFoldDB" id="A0A090T1W3"/>
<sequence length="76" mass="8134">MGKVSLDDMMVFCRVAENGSFTKAGNELGISKARVSQVISQLESAVGSRLLHRTTRSLSLTDVAAVIINGVRLLKS</sequence>
<reference evidence="6 7" key="2">
    <citation type="submission" date="2014-09" db="EMBL/GenBank/DDBJ databases">
        <authorList>
            <consortium name="NBRP consortium"/>
            <person name="Sawabe T."/>
            <person name="Meirelles P."/>
            <person name="Nakanishi M."/>
            <person name="Sayaka M."/>
            <person name="Hattori M."/>
            <person name="Ohkuma M."/>
        </authorList>
    </citation>
    <scope>NUCLEOTIDE SEQUENCE [LARGE SCALE GENOMIC DNA]</scope>
    <source>
        <strain evidence="6 7">JCM 19240</strain>
    </source>
</reference>
<dbReference type="Pfam" id="PF00126">
    <property type="entry name" value="HTH_1"/>
    <property type="match status" value="1"/>
</dbReference>
<dbReference type="GO" id="GO:0043565">
    <property type="term" value="F:sequence-specific DNA binding"/>
    <property type="evidence" value="ECO:0007669"/>
    <property type="project" value="TreeGrafter"/>
</dbReference>
<dbReference type="PANTHER" id="PTHR30537">
    <property type="entry name" value="HTH-TYPE TRANSCRIPTIONAL REGULATOR"/>
    <property type="match status" value="1"/>
</dbReference>
<evidence type="ECO:0000313" key="6">
    <source>
        <dbReference type="EMBL" id="GAL33975.1"/>
    </source>
</evidence>
<dbReference type="SUPFAM" id="SSF46785">
    <property type="entry name" value="Winged helix' DNA-binding domain"/>
    <property type="match status" value="1"/>
</dbReference>
<dbReference type="PROSITE" id="PS50931">
    <property type="entry name" value="HTH_LYSR"/>
    <property type="match status" value="1"/>
</dbReference>
<reference evidence="6 7" key="1">
    <citation type="submission" date="2014-09" db="EMBL/GenBank/DDBJ databases">
        <title>Vibrio maritimus JCM 19240. (C210) whole genome shotgun sequence.</title>
        <authorList>
            <person name="Sawabe T."/>
            <person name="Meirelles P."/>
            <person name="Nakanishi M."/>
            <person name="Sayaka M."/>
            <person name="Hattori M."/>
            <person name="Ohkuma M."/>
        </authorList>
    </citation>
    <scope>NUCLEOTIDE SEQUENCE [LARGE SCALE GENOMIC DNA]</scope>
    <source>
        <strain evidence="6 7">JCM 19240</strain>
    </source>
</reference>
<dbReference type="EMBL" id="BBMT01000004">
    <property type="protein sequence ID" value="GAL33975.1"/>
    <property type="molecule type" value="Genomic_DNA"/>
</dbReference>
<dbReference type="Gene3D" id="1.10.10.10">
    <property type="entry name" value="Winged helix-like DNA-binding domain superfamily/Winged helix DNA-binding domain"/>
    <property type="match status" value="1"/>
</dbReference>
<proteinExistence type="inferred from homology"/>
<name>A0A090T1W3_9VIBR</name>
<dbReference type="FunFam" id="1.10.10.10:FF:000001">
    <property type="entry name" value="LysR family transcriptional regulator"/>
    <property type="match status" value="1"/>
</dbReference>
<evidence type="ECO:0000259" key="5">
    <source>
        <dbReference type="PROSITE" id="PS50931"/>
    </source>
</evidence>
<accession>A0A090T1W3</accession>
<dbReference type="GO" id="GO:0003700">
    <property type="term" value="F:DNA-binding transcription factor activity"/>
    <property type="evidence" value="ECO:0007669"/>
    <property type="project" value="InterPro"/>
</dbReference>
<dbReference type="InterPro" id="IPR036390">
    <property type="entry name" value="WH_DNA-bd_sf"/>
</dbReference>
<feature type="domain" description="HTH lysR-type" evidence="5">
    <location>
        <begin position="4"/>
        <end position="61"/>
    </location>
</feature>
<keyword evidence="3" id="KW-0238">DNA-binding</keyword>
<evidence type="ECO:0000313" key="7">
    <source>
        <dbReference type="Proteomes" id="UP000029224"/>
    </source>
</evidence>
<evidence type="ECO:0000256" key="3">
    <source>
        <dbReference type="ARBA" id="ARBA00023125"/>
    </source>
</evidence>
<dbReference type="InterPro" id="IPR036388">
    <property type="entry name" value="WH-like_DNA-bd_sf"/>
</dbReference>
<gene>
    <name evidence="6" type="ORF">JCM19240_883</name>
</gene>
<protein>
    <submittedName>
        <fullName evidence="6">Transcriptional regulator LysR family</fullName>
    </submittedName>
</protein>
<dbReference type="Proteomes" id="UP000029224">
    <property type="component" value="Unassembled WGS sequence"/>
</dbReference>
<evidence type="ECO:0000256" key="1">
    <source>
        <dbReference type="ARBA" id="ARBA00009437"/>
    </source>
</evidence>
<organism evidence="6 7">
    <name type="scientific">Vibrio maritimus</name>
    <dbReference type="NCBI Taxonomy" id="990268"/>
    <lineage>
        <taxon>Bacteria</taxon>
        <taxon>Pseudomonadati</taxon>
        <taxon>Pseudomonadota</taxon>
        <taxon>Gammaproteobacteria</taxon>
        <taxon>Vibrionales</taxon>
        <taxon>Vibrionaceae</taxon>
        <taxon>Vibrio</taxon>
    </lineage>
</organism>
<keyword evidence="4" id="KW-0804">Transcription</keyword>
<evidence type="ECO:0000256" key="2">
    <source>
        <dbReference type="ARBA" id="ARBA00023015"/>
    </source>
</evidence>
<dbReference type="InterPro" id="IPR058163">
    <property type="entry name" value="LysR-type_TF_proteobact-type"/>
</dbReference>
<comment type="similarity">
    <text evidence="1">Belongs to the LysR transcriptional regulatory family.</text>
</comment>
<dbReference type="PANTHER" id="PTHR30537:SF5">
    <property type="entry name" value="HTH-TYPE TRANSCRIPTIONAL ACTIVATOR TTDR-RELATED"/>
    <property type="match status" value="1"/>
</dbReference>
<dbReference type="InterPro" id="IPR000847">
    <property type="entry name" value="LysR_HTH_N"/>
</dbReference>
<dbReference type="GO" id="GO:0006351">
    <property type="term" value="P:DNA-templated transcription"/>
    <property type="evidence" value="ECO:0007669"/>
    <property type="project" value="TreeGrafter"/>
</dbReference>
<comment type="caution">
    <text evidence="6">The sequence shown here is derived from an EMBL/GenBank/DDBJ whole genome shotgun (WGS) entry which is preliminary data.</text>
</comment>
<keyword evidence="2" id="KW-0805">Transcription regulation</keyword>
<keyword evidence="7" id="KW-1185">Reference proteome</keyword>